<dbReference type="AlphaFoldDB" id="A0A0N8H8F5"/>
<reference evidence="1 2" key="1">
    <citation type="submission" date="2015-09" db="EMBL/GenBank/DDBJ databases">
        <title>Draft genome of a European isolate of the apple canker pathogen Neonectria ditissima.</title>
        <authorList>
            <person name="Gomez-Cortecero A."/>
            <person name="Harrison R.J."/>
            <person name="Armitage A.D."/>
        </authorList>
    </citation>
    <scope>NUCLEOTIDE SEQUENCE [LARGE SCALE GENOMIC DNA]</scope>
    <source>
        <strain evidence="1 2">R09/05</strain>
    </source>
</reference>
<comment type="caution">
    <text evidence="1">The sequence shown here is derived from an EMBL/GenBank/DDBJ whole genome shotgun (WGS) entry which is preliminary data.</text>
</comment>
<protein>
    <submittedName>
        <fullName evidence="1">Uncharacterized protein</fullName>
    </submittedName>
</protein>
<evidence type="ECO:0000313" key="1">
    <source>
        <dbReference type="EMBL" id="KPM44428.1"/>
    </source>
</evidence>
<name>A0A0N8H8F5_9HYPO</name>
<organism evidence="1 2">
    <name type="scientific">Neonectria ditissima</name>
    <dbReference type="NCBI Taxonomy" id="78410"/>
    <lineage>
        <taxon>Eukaryota</taxon>
        <taxon>Fungi</taxon>
        <taxon>Dikarya</taxon>
        <taxon>Ascomycota</taxon>
        <taxon>Pezizomycotina</taxon>
        <taxon>Sordariomycetes</taxon>
        <taxon>Hypocreomycetidae</taxon>
        <taxon>Hypocreales</taxon>
        <taxon>Nectriaceae</taxon>
        <taxon>Neonectria</taxon>
    </lineage>
</organism>
<gene>
    <name evidence="1" type="ORF">AK830_g2120</name>
</gene>
<dbReference type="Proteomes" id="UP000050424">
    <property type="component" value="Unassembled WGS sequence"/>
</dbReference>
<evidence type="ECO:0000313" key="2">
    <source>
        <dbReference type="Proteomes" id="UP000050424"/>
    </source>
</evidence>
<sequence length="138" mass="14951">MNSIKNSALSQPDNDAESAQSLLVLVQHLTISISMSKEAADADQTKTLVSDIGESLSQAALAWAQLTDALVESRQVHQAVVDAHENARARSHMSDLSAVVSMDVDLSKLSKIRDLTAQFSRDVYDVWNSGPTSRGNNR</sequence>
<dbReference type="EMBL" id="LKCW01000019">
    <property type="protein sequence ID" value="KPM44428.1"/>
    <property type="molecule type" value="Genomic_DNA"/>
</dbReference>
<accession>A0A0N8H8F5</accession>
<dbReference type="STRING" id="78410.A0A0N8H8F5"/>
<dbReference type="OrthoDB" id="4826573at2759"/>
<keyword evidence="2" id="KW-1185">Reference proteome</keyword>
<proteinExistence type="predicted"/>